<feature type="transmembrane region" description="Helical" evidence="3">
    <location>
        <begin position="349"/>
        <end position="368"/>
    </location>
</feature>
<feature type="coiled-coil region" evidence="2">
    <location>
        <begin position="371"/>
        <end position="401"/>
    </location>
</feature>
<dbReference type="EMBL" id="CP076133">
    <property type="protein sequence ID" value="QWG04369.1"/>
    <property type="molecule type" value="Genomic_DNA"/>
</dbReference>
<evidence type="ECO:0000256" key="3">
    <source>
        <dbReference type="SAM" id="Phobius"/>
    </source>
</evidence>
<keyword evidence="2" id="KW-0175">Coiled coil</keyword>
<keyword evidence="3" id="KW-1133">Transmembrane helix</keyword>
<evidence type="ECO:0000313" key="5">
    <source>
        <dbReference type="EMBL" id="QWG04369.1"/>
    </source>
</evidence>
<protein>
    <submittedName>
        <fullName evidence="5">SpoIIE family protein phosphatase</fullName>
    </submittedName>
</protein>
<dbReference type="Pfam" id="PF07228">
    <property type="entry name" value="SpoIIE"/>
    <property type="match status" value="1"/>
</dbReference>
<dbReference type="SUPFAM" id="SSF48452">
    <property type="entry name" value="TPR-like"/>
    <property type="match status" value="2"/>
</dbReference>
<evidence type="ECO:0000259" key="4">
    <source>
        <dbReference type="Pfam" id="PF07228"/>
    </source>
</evidence>
<name>A0AAX1NA66_9BACT</name>
<evidence type="ECO:0000256" key="2">
    <source>
        <dbReference type="SAM" id="Coils"/>
    </source>
</evidence>
<sequence>MIILFSSFVAFGSEIPDYTQKKLESYKSVCSKYLRTSSDSTLIYANRILSISIEINSKAWESMAYQYMGSYHIRKGHMAVGFDYLMKALSISESLEDWSDVANISNNLGVFYIREHEHERSIYYYNKALIAMETLISESDNITKRQRSNLIAMIFNLGEVYSIIHENDSAEKYLNEAFFESIKHGYKEQEEYVIAIRSRVFFNQNKVELAIKEIIEPIQYFKLKNNLDGYNEYSLWLSEYYLHEKQYGNAKKVALDIYGGKTIDNTKFWKKEASNMLHKIEAEKGNWKIAYKYNKEYHQLGSELDNADIRERIERIKQNYLSEKRLDEISSLKEKNTLSNQLVHQQTRFIYLMVALFVIMIVGIYFLLKFYLGLKKAYANIREKNNEIEAQQEEILAQKDHLQNYVQLLDNKNKQVEAGITYAKRIQSATLPVKSKMESILGDVTLFYQPCGLVSGDFYYCSGKLYKNNERICIVATVDCTGHGVPGAFMSLIGNGILNEIIKVKHIVKPSDILEGLHQRLQTTLSQYEEYGVQDGMDITVACINYSQQNVTVCSAKNSWVYFKDDQLNYVKGDRRNIGGMDLNTSNFRDHEISFANSKISFYFYSDGYQDQLGGEKNKKYMIKNFRNLLSHIVNLSTWEQENILKITHQKWKEKQDEPQTDDILVLGFTVGK</sequence>
<keyword evidence="1" id="KW-0378">Hydrolase</keyword>
<dbReference type="Proteomes" id="UP000678679">
    <property type="component" value="Chromosome 2"/>
</dbReference>
<evidence type="ECO:0000256" key="1">
    <source>
        <dbReference type="ARBA" id="ARBA00022801"/>
    </source>
</evidence>
<keyword evidence="3" id="KW-0472">Membrane</keyword>
<dbReference type="InterPro" id="IPR036457">
    <property type="entry name" value="PPM-type-like_dom_sf"/>
</dbReference>
<evidence type="ECO:0000313" key="6">
    <source>
        <dbReference type="Proteomes" id="UP000678679"/>
    </source>
</evidence>
<keyword evidence="6" id="KW-1185">Reference proteome</keyword>
<dbReference type="RefSeq" id="WP_169663833.1">
    <property type="nucleotide sequence ID" value="NZ_CP076133.1"/>
</dbReference>
<dbReference type="InterPro" id="IPR001932">
    <property type="entry name" value="PPM-type_phosphatase-like_dom"/>
</dbReference>
<accession>A0AAX1NA66</accession>
<dbReference type="GO" id="GO:0016791">
    <property type="term" value="F:phosphatase activity"/>
    <property type="evidence" value="ECO:0007669"/>
    <property type="project" value="TreeGrafter"/>
</dbReference>
<gene>
    <name evidence="5" type="ORF">KMW28_26095</name>
</gene>
<organism evidence="5 6">
    <name type="scientific">Flammeovirga yaeyamensis</name>
    <dbReference type="NCBI Taxonomy" id="367791"/>
    <lineage>
        <taxon>Bacteria</taxon>
        <taxon>Pseudomonadati</taxon>
        <taxon>Bacteroidota</taxon>
        <taxon>Cytophagia</taxon>
        <taxon>Cytophagales</taxon>
        <taxon>Flammeovirgaceae</taxon>
        <taxon>Flammeovirga</taxon>
    </lineage>
</organism>
<reference evidence="5 6" key="1">
    <citation type="submission" date="2021-05" db="EMBL/GenBank/DDBJ databases">
        <title>Comparative genomic studies on the polysaccharide-degrading batcterial strains of the Flammeovirga genus.</title>
        <authorList>
            <person name="Zewei F."/>
            <person name="Zheng Z."/>
            <person name="Yu L."/>
            <person name="Ruyue G."/>
            <person name="Yanhong M."/>
            <person name="Yuanyuan C."/>
            <person name="Jingyan G."/>
            <person name="Wenjun H."/>
        </authorList>
    </citation>
    <scope>NUCLEOTIDE SEQUENCE [LARGE SCALE GENOMIC DNA]</scope>
    <source>
        <strain evidence="5 6">NBRC:100898</strain>
    </source>
</reference>
<dbReference type="Gene3D" id="1.25.40.10">
    <property type="entry name" value="Tetratricopeptide repeat domain"/>
    <property type="match status" value="1"/>
</dbReference>
<proteinExistence type="predicted"/>
<dbReference type="InterPro" id="IPR011990">
    <property type="entry name" value="TPR-like_helical_dom_sf"/>
</dbReference>
<dbReference type="InterPro" id="IPR052016">
    <property type="entry name" value="Bact_Sigma-Reg"/>
</dbReference>
<keyword evidence="3" id="KW-0812">Transmembrane</keyword>
<dbReference type="KEGG" id="fya:KMW28_26095"/>
<dbReference type="AlphaFoldDB" id="A0AAX1NA66"/>
<dbReference type="Gene3D" id="3.60.40.10">
    <property type="entry name" value="PPM-type phosphatase domain"/>
    <property type="match status" value="1"/>
</dbReference>
<dbReference type="PANTHER" id="PTHR43156:SF9">
    <property type="entry name" value="HAMP DOMAIN-CONTAINING PROTEIN"/>
    <property type="match status" value="1"/>
</dbReference>
<dbReference type="PANTHER" id="PTHR43156">
    <property type="entry name" value="STAGE II SPORULATION PROTEIN E-RELATED"/>
    <property type="match status" value="1"/>
</dbReference>
<feature type="domain" description="PPM-type phosphatase" evidence="4">
    <location>
        <begin position="475"/>
        <end position="669"/>
    </location>
</feature>